<keyword evidence="1" id="KW-1133">Transmembrane helix</keyword>
<reference evidence="2 3" key="1">
    <citation type="journal article" date="2015" name="Genome Announc.">
        <title>Expanding the biotechnology potential of lactobacilli through comparative genomics of 213 strains and associated genera.</title>
        <authorList>
            <person name="Sun Z."/>
            <person name="Harris H.M."/>
            <person name="McCann A."/>
            <person name="Guo C."/>
            <person name="Argimon S."/>
            <person name="Zhang W."/>
            <person name="Yang X."/>
            <person name="Jeffery I.B."/>
            <person name="Cooney J.C."/>
            <person name="Kagawa T.F."/>
            <person name="Liu W."/>
            <person name="Song Y."/>
            <person name="Salvetti E."/>
            <person name="Wrobel A."/>
            <person name="Rasinkangas P."/>
            <person name="Parkhill J."/>
            <person name="Rea M.C."/>
            <person name="O'Sullivan O."/>
            <person name="Ritari J."/>
            <person name="Douillard F.P."/>
            <person name="Paul Ross R."/>
            <person name="Yang R."/>
            <person name="Briner A.E."/>
            <person name="Felis G.E."/>
            <person name="de Vos W.M."/>
            <person name="Barrangou R."/>
            <person name="Klaenhammer T.R."/>
            <person name="Caufield P.W."/>
            <person name="Cui Y."/>
            <person name="Zhang H."/>
            <person name="O'Toole P.W."/>
        </authorList>
    </citation>
    <scope>NUCLEOTIDE SEQUENCE [LARGE SCALE GENOMIC DNA]</scope>
    <source>
        <strain evidence="2 3">DSM 19284</strain>
    </source>
</reference>
<evidence type="ECO:0000313" key="2">
    <source>
        <dbReference type="EMBL" id="KRK95107.1"/>
    </source>
</evidence>
<keyword evidence="1" id="KW-0812">Transmembrane</keyword>
<proteinExistence type="predicted"/>
<dbReference type="PATRIC" id="fig|1293597.4.peg.358"/>
<evidence type="ECO:0000256" key="1">
    <source>
        <dbReference type="SAM" id="Phobius"/>
    </source>
</evidence>
<sequence length="51" mass="5749">MVAVNLIGGFGMEYLVNQKAPMEKYNFWKGCIGLILLGINVIWILLAFFAK</sequence>
<organism evidence="2 3">
    <name type="scientific">Lactobacillus equicursoris DSM 19284 = JCM 14600 = CIP 110162</name>
    <dbReference type="NCBI Taxonomy" id="1293597"/>
    <lineage>
        <taxon>Bacteria</taxon>
        <taxon>Bacillati</taxon>
        <taxon>Bacillota</taxon>
        <taxon>Bacilli</taxon>
        <taxon>Lactobacillales</taxon>
        <taxon>Lactobacillaceae</taxon>
        <taxon>Lactobacillus</taxon>
    </lineage>
</organism>
<protein>
    <submittedName>
        <fullName evidence="2">Uncharacterized protein</fullName>
    </submittedName>
</protein>
<keyword evidence="3" id="KW-1185">Reference proteome</keyword>
<evidence type="ECO:0000313" key="3">
    <source>
        <dbReference type="Proteomes" id="UP000051074"/>
    </source>
</evidence>
<dbReference type="AlphaFoldDB" id="K0NZ64"/>
<dbReference type="EMBL" id="AZDU01000139">
    <property type="protein sequence ID" value="KRK95107.1"/>
    <property type="molecule type" value="Genomic_DNA"/>
</dbReference>
<accession>K0NZ64</accession>
<dbReference type="Proteomes" id="UP000051074">
    <property type="component" value="Unassembled WGS sequence"/>
</dbReference>
<feature type="transmembrane region" description="Helical" evidence="1">
    <location>
        <begin position="27"/>
        <end position="50"/>
    </location>
</feature>
<keyword evidence="1" id="KW-0472">Membrane</keyword>
<gene>
    <name evidence="2" type="ORF">FC20_GL000313</name>
</gene>
<name>K0NZ64_9LACO</name>
<comment type="caution">
    <text evidence="2">The sequence shown here is derived from an EMBL/GenBank/DDBJ whole genome shotgun (WGS) entry which is preliminary data.</text>
</comment>